<dbReference type="EMBL" id="GBRH01232805">
    <property type="protein sequence ID" value="JAD65090.1"/>
    <property type="molecule type" value="Transcribed_RNA"/>
</dbReference>
<sequence>MGQTQFKHYNIAAYKTRINLAQIPILYNIVIIKTKFD</sequence>
<accession>A0A0A9BVC3</accession>
<reference evidence="1" key="2">
    <citation type="journal article" date="2015" name="Data Brief">
        <title>Shoot transcriptome of the giant reed, Arundo donax.</title>
        <authorList>
            <person name="Barrero R.A."/>
            <person name="Guerrero F.D."/>
            <person name="Moolhuijzen P."/>
            <person name="Goolsby J.A."/>
            <person name="Tidwell J."/>
            <person name="Bellgard S.E."/>
            <person name="Bellgard M.I."/>
        </authorList>
    </citation>
    <scope>NUCLEOTIDE SEQUENCE</scope>
    <source>
        <tissue evidence="1">Shoot tissue taken approximately 20 cm above the soil surface</tissue>
    </source>
</reference>
<evidence type="ECO:0000313" key="1">
    <source>
        <dbReference type="EMBL" id="JAD65090.1"/>
    </source>
</evidence>
<protein>
    <submittedName>
        <fullName evidence="1">Uncharacterized protein</fullName>
    </submittedName>
</protein>
<reference evidence="1" key="1">
    <citation type="submission" date="2014-09" db="EMBL/GenBank/DDBJ databases">
        <authorList>
            <person name="Magalhaes I.L.F."/>
            <person name="Oliveira U."/>
            <person name="Santos F.R."/>
            <person name="Vidigal T.H.D.A."/>
            <person name="Brescovit A.D."/>
            <person name="Santos A.J."/>
        </authorList>
    </citation>
    <scope>NUCLEOTIDE SEQUENCE</scope>
    <source>
        <tissue evidence="1">Shoot tissue taken approximately 20 cm above the soil surface</tissue>
    </source>
</reference>
<dbReference type="AlphaFoldDB" id="A0A0A9BVC3"/>
<proteinExistence type="predicted"/>
<name>A0A0A9BVC3_ARUDO</name>
<organism evidence="1">
    <name type="scientific">Arundo donax</name>
    <name type="common">Giant reed</name>
    <name type="synonym">Donax arundinaceus</name>
    <dbReference type="NCBI Taxonomy" id="35708"/>
    <lineage>
        <taxon>Eukaryota</taxon>
        <taxon>Viridiplantae</taxon>
        <taxon>Streptophyta</taxon>
        <taxon>Embryophyta</taxon>
        <taxon>Tracheophyta</taxon>
        <taxon>Spermatophyta</taxon>
        <taxon>Magnoliopsida</taxon>
        <taxon>Liliopsida</taxon>
        <taxon>Poales</taxon>
        <taxon>Poaceae</taxon>
        <taxon>PACMAD clade</taxon>
        <taxon>Arundinoideae</taxon>
        <taxon>Arundineae</taxon>
        <taxon>Arundo</taxon>
    </lineage>
</organism>